<dbReference type="PANTHER" id="PTHR30480:SF13">
    <property type="entry name" value="BETA-HEXOSAMINIDASE"/>
    <property type="match status" value="1"/>
</dbReference>
<evidence type="ECO:0000259" key="8">
    <source>
        <dbReference type="Pfam" id="PF00933"/>
    </source>
</evidence>
<dbReference type="Pfam" id="PF00933">
    <property type="entry name" value="Glyco_hydro_3"/>
    <property type="match status" value="1"/>
</dbReference>
<dbReference type="GO" id="GO:0005975">
    <property type="term" value="P:carbohydrate metabolic process"/>
    <property type="evidence" value="ECO:0007669"/>
    <property type="project" value="InterPro"/>
</dbReference>
<dbReference type="SUPFAM" id="SSF52279">
    <property type="entry name" value="Beta-D-glucan exohydrolase, C-terminal domain"/>
    <property type="match status" value="1"/>
</dbReference>
<dbReference type="InterPro" id="IPR036881">
    <property type="entry name" value="Glyco_hydro_3_C_sf"/>
</dbReference>
<evidence type="ECO:0000313" key="9">
    <source>
        <dbReference type="EMBL" id="SFQ09020.1"/>
    </source>
</evidence>
<name>A0A1I5VNI5_9BACT</name>
<keyword evidence="6" id="KW-0732">Signal</keyword>
<evidence type="ECO:0000259" key="7">
    <source>
        <dbReference type="Pfam" id="PF00144"/>
    </source>
</evidence>
<dbReference type="RefSeq" id="WP_090657850.1">
    <property type="nucleotide sequence ID" value="NZ_FOXQ01000005.1"/>
</dbReference>
<dbReference type="InterPro" id="IPR001764">
    <property type="entry name" value="Glyco_hydro_3_N"/>
</dbReference>
<dbReference type="InterPro" id="IPR001466">
    <property type="entry name" value="Beta-lactam-related"/>
</dbReference>
<dbReference type="PANTHER" id="PTHR30480">
    <property type="entry name" value="BETA-HEXOSAMINIDASE-RELATED"/>
    <property type="match status" value="1"/>
</dbReference>
<evidence type="ECO:0000256" key="4">
    <source>
        <dbReference type="ARBA" id="ARBA00022801"/>
    </source>
</evidence>
<dbReference type="InterPro" id="IPR017853">
    <property type="entry name" value="GH"/>
</dbReference>
<dbReference type="Pfam" id="PF00144">
    <property type="entry name" value="Beta-lactamase"/>
    <property type="match status" value="1"/>
</dbReference>
<feature type="chain" id="PRO_5011470665" description="beta-N-acetylhexosaminidase" evidence="6">
    <location>
        <begin position="21"/>
        <end position="979"/>
    </location>
</feature>
<dbReference type="Gene3D" id="3.20.20.300">
    <property type="entry name" value="Glycoside hydrolase, family 3, N-terminal domain"/>
    <property type="match status" value="1"/>
</dbReference>
<accession>A0A1I5VNI5</accession>
<feature type="signal peptide" evidence="6">
    <location>
        <begin position="1"/>
        <end position="20"/>
    </location>
</feature>
<dbReference type="SUPFAM" id="SSF51445">
    <property type="entry name" value="(Trans)glycosidases"/>
    <property type="match status" value="1"/>
</dbReference>
<dbReference type="InterPro" id="IPR036962">
    <property type="entry name" value="Glyco_hydro_3_N_sf"/>
</dbReference>
<evidence type="ECO:0000256" key="5">
    <source>
        <dbReference type="ARBA" id="ARBA00023295"/>
    </source>
</evidence>
<dbReference type="OrthoDB" id="9805821at2"/>
<dbReference type="Proteomes" id="UP000199031">
    <property type="component" value="Unassembled WGS sequence"/>
</dbReference>
<dbReference type="GO" id="GO:0009254">
    <property type="term" value="P:peptidoglycan turnover"/>
    <property type="evidence" value="ECO:0007669"/>
    <property type="project" value="TreeGrafter"/>
</dbReference>
<keyword evidence="10" id="KW-1185">Reference proteome</keyword>
<proteinExistence type="inferred from homology"/>
<sequence length="979" mass="108799">MKLKKAFFFLLCIISLHSLNAQKFYKQTAASQQWVDSVFNSLTPVQRIAQLMVVRESSVASGRPVYLNDKVEKLIRDYNIGSICLFQGGPIKQAGYINYFQQIAQTPLMVCIDGETGLGMRMTDSVFKFPDQLTIGAVQDAAIAYEVGKAIGDQCKRMGIQVNYAPVVDINNNPNNPVINFRSFGEDKYKVALLGTQLMRGMQEENVMACAKHFPGHGDVSVDSHLDLPVISKSFGALDSLELYPFKTLFNEGVGSVMIAHLSIPAIDKTPHLPTSLSQKNVTDLLRRDLGFKGISFTDALEMQGVAKYYPQGDAAVKSLLAGNDMLCLPGDVPQAIQRIQAAIANKILDSIDINNRVKKVLLAKYNLGLNKAGYINPNNLHEDLNKNVLPLRRKVARNAFTLLRLKDADVFPLKPGKKIAYIGVGEFDTSSALSTFLKIEKNADVYLMSYNDNATLAASIEKAVNGKYDAVIIGVHNFNKYPARNFGLSANALGLIKNLQANNKALTLLFGNPYALKNFCDADNIMACYEDDAIFQEAAFAWLEGEFVASGKLPVTVCDAFHYGDGIVNLGLKELQTASPAEVGLDSTKLYTIDSLASDAIAKHATPGCVVMVVKNNKIVLDKAYGKLTYYTNEPTTPQTVYDLASVTKISATTISVMKLWEEGLLDLDKTLGYYLPWVRGTNKSGLTLRDVLLHQARLVAYIPFYKEIIDAKGDPLPGYFEHYSDDSVYTVHVADTMYMRKDWVDTIYQRILQSKLYPTKRYVYSDNDFIFLGKIVEQLTGVPLNEYVAKTFYKPMHLYNTTFKPNEHIAINNIAPTEDEQYFRLQLLRGYVHDPGSAMFGGVAGHAGLFSNAHDLAILYTMLLNGGVWDGVRYLKKETIDYFTAYHSNISRRGLGWDKPEKDNAKEDIPYPCLSASPQTFGHTGFTGISVWVDPKYDLIFIFLSNRVNPEGGSNGKLSTLKVRMNIMDAVYQSMLK</sequence>
<dbReference type="InterPro" id="IPR012338">
    <property type="entry name" value="Beta-lactam/transpept-like"/>
</dbReference>
<dbReference type="EC" id="3.2.1.52" evidence="3"/>
<dbReference type="SUPFAM" id="SSF56601">
    <property type="entry name" value="beta-lactamase/transpeptidase-like"/>
    <property type="match status" value="1"/>
</dbReference>
<dbReference type="GO" id="GO:0004563">
    <property type="term" value="F:beta-N-acetylhexosaminidase activity"/>
    <property type="evidence" value="ECO:0007669"/>
    <property type="project" value="UniProtKB-EC"/>
</dbReference>
<reference evidence="9 10" key="1">
    <citation type="submission" date="2016-10" db="EMBL/GenBank/DDBJ databases">
        <authorList>
            <person name="de Groot N.N."/>
        </authorList>
    </citation>
    <scope>NUCLEOTIDE SEQUENCE [LARGE SCALE GENOMIC DNA]</scope>
    <source>
        <strain evidence="9 10">DSM 28286</strain>
    </source>
</reference>
<evidence type="ECO:0000256" key="2">
    <source>
        <dbReference type="ARBA" id="ARBA00005336"/>
    </source>
</evidence>
<dbReference type="EMBL" id="FOXQ01000005">
    <property type="protein sequence ID" value="SFQ09020.1"/>
    <property type="molecule type" value="Genomic_DNA"/>
</dbReference>
<evidence type="ECO:0000256" key="3">
    <source>
        <dbReference type="ARBA" id="ARBA00012663"/>
    </source>
</evidence>
<feature type="domain" description="Beta-lactamase-related" evidence="7">
    <location>
        <begin position="595"/>
        <end position="953"/>
    </location>
</feature>
<organism evidence="9 10">
    <name type="scientific">Parafilimonas terrae</name>
    <dbReference type="NCBI Taxonomy" id="1465490"/>
    <lineage>
        <taxon>Bacteria</taxon>
        <taxon>Pseudomonadati</taxon>
        <taxon>Bacteroidota</taxon>
        <taxon>Chitinophagia</taxon>
        <taxon>Chitinophagales</taxon>
        <taxon>Chitinophagaceae</taxon>
        <taxon>Parafilimonas</taxon>
    </lineage>
</organism>
<evidence type="ECO:0000256" key="6">
    <source>
        <dbReference type="SAM" id="SignalP"/>
    </source>
</evidence>
<dbReference type="STRING" id="1465490.SAMN05444277_10598"/>
<evidence type="ECO:0000256" key="1">
    <source>
        <dbReference type="ARBA" id="ARBA00001231"/>
    </source>
</evidence>
<keyword evidence="5" id="KW-0326">Glycosidase</keyword>
<evidence type="ECO:0000313" key="10">
    <source>
        <dbReference type="Proteomes" id="UP000199031"/>
    </source>
</evidence>
<dbReference type="Gene3D" id="3.40.50.1700">
    <property type="entry name" value="Glycoside hydrolase family 3 C-terminal domain"/>
    <property type="match status" value="1"/>
</dbReference>
<feature type="domain" description="Glycoside hydrolase family 3 N-terminal" evidence="8">
    <location>
        <begin position="47"/>
        <end position="362"/>
    </location>
</feature>
<comment type="similarity">
    <text evidence="2">Belongs to the glycosyl hydrolase 3 family.</text>
</comment>
<dbReference type="InterPro" id="IPR050226">
    <property type="entry name" value="NagZ_Beta-hexosaminidase"/>
</dbReference>
<dbReference type="AlphaFoldDB" id="A0A1I5VNI5"/>
<gene>
    <name evidence="9" type="ORF">SAMN05444277_10598</name>
</gene>
<protein>
    <recommendedName>
        <fullName evidence="3">beta-N-acetylhexosaminidase</fullName>
        <ecNumber evidence="3">3.2.1.52</ecNumber>
    </recommendedName>
</protein>
<dbReference type="Gene3D" id="3.40.710.10">
    <property type="entry name" value="DD-peptidase/beta-lactamase superfamily"/>
    <property type="match status" value="1"/>
</dbReference>
<keyword evidence="4" id="KW-0378">Hydrolase</keyword>
<comment type="catalytic activity">
    <reaction evidence="1">
        <text>Hydrolysis of terminal non-reducing N-acetyl-D-hexosamine residues in N-acetyl-beta-D-hexosaminides.</text>
        <dbReference type="EC" id="3.2.1.52"/>
    </reaction>
</comment>